<evidence type="ECO:0000256" key="3">
    <source>
        <dbReference type="ARBA" id="ARBA00007282"/>
    </source>
</evidence>
<keyword evidence="12" id="KW-1185">Reference proteome</keyword>
<keyword evidence="5 9" id="KW-0812">Transmembrane</keyword>
<dbReference type="EMBL" id="MU006330">
    <property type="protein sequence ID" value="KAF2846914.1"/>
    <property type="molecule type" value="Genomic_DNA"/>
</dbReference>
<feature type="region of interest" description="Disordered" evidence="8">
    <location>
        <begin position="116"/>
        <end position="164"/>
    </location>
</feature>
<dbReference type="PANTHER" id="PTHR31595">
    <property type="entry name" value="LONG-CHAIN-ALCOHOL O-FATTY-ACYLTRANSFERASE 3-RELATED"/>
    <property type="match status" value="1"/>
</dbReference>
<dbReference type="InterPro" id="IPR044851">
    <property type="entry name" value="Wax_synthase"/>
</dbReference>
<evidence type="ECO:0000256" key="2">
    <source>
        <dbReference type="ARBA" id="ARBA00005179"/>
    </source>
</evidence>
<evidence type="ECO:0000259" key="10">
    <source>
        <dbReference type="Pfam" id="PF13813"/>
    </source>
</evidence>
<dbReference type="AlphaFoldDB" id="A0A6A7AVU3"/>
<reference evidence="11" key="1">
    <citation type="submission" date="2020-01" db="EMBL/GenBank/DDBJ databases">
        <authorList>
            <consortium name="DOE Joint Genome Institute"/>
            <person name="Haridas S."/>
            <person name="Albert R."/>
            <person name="Binder M."/>
            <person name="Bloem J."/>
            <person name="Labutti K."/>
            <person name="Salamov A."/>
            <person name="Andreopoulos B."/>
            <person name="Baker S.E."/>
            <person name="Barry K."/>
            <person name="Bills G."/>
            <person name="Bluhm B.H."/>
            <person name="Cannon C."/>
            <person name="Castanera R."/>
            <person name="Culley D.E."/>
            <person name="Daum C."/>
            <person name="Ezra D."/>
            <person name="Gonzalez J.B."/>
            <person name="Henrissat B."/>
            <person name="Kuo A."/>
            <person name="Liang C."/>
            <person name="Lipzen A."/>
            <person name="Lutzoni F."/>
            <person name="Magnuson J."/>
            <person name="Mondo S."/>
            <person name="Nolan M."/>
            <person name="Ohm R."/>
            <person name="Pangilinan J."/>
            <person name="Park H.-J."/>
            <person name="Ramirez L."/>
            <person name="Alfaro M."/>
            <person name="Sun H."/>
            <person name="Tritt A."/>
            <person name="Yoshinaga Y."/>
            <person name="Zwiers L.-H."/>
            <person name="Turgeon B.G."/>
            <person name="Goodwin S.B."/>
            <person name="Spatafora J.W."/>
            <person name="Crous P.W."/>
            <person name="Grigoriev I.V."/>
        </authorList>
    </citation>
    <scope>NUCLEOTIDE SEQUENCE</scope>
    <source>
        <strain evidence="11">IPT5</strain>
    </source>
</reference>
<sequence length="448" mass="52791">MLIEGWQWWSFRSAIAPVLATIISFIYAIYILAYPPVHKKLSMFLLAIPVFYAFTYHLSIAPDYMLSDTFGRFLYIWYGHMSYEVTILEFAPALGKENDNWKTRVKLAWRVLFDRNHKPPPAPTPTAQELKRKDSAQPDSADTTITTPPHHPHHPRQPKMTHTPTGTHYHHNYTYLRFTAHHLTQLILLISLLTLHDQFRSSRYGPPSHNNSQTLNSFFRRLPLSLHASELYHRAHVCFEWTIISLFEYEFYYSLFALLFVSILRTDTPSQWPLSLCGHINTSWSMRQYWGRHWHNYIYRSFTAHTQVVTRRWLGCKRGALGTRLLENTIVFAVSGVMHSLVKRVQDPGGEMWAITWWYVAQMVPIVVEGVVQHYWKKGKKWMGVEGENKWVARGELAVGYVWVAWWFMWSVPKYSALKDDWTMKRMLRRWEKEHGALEKMSLGNETE</sequence>
<keyword evidence="6 9" id="KW-1133">Transmembrane helix</keyword>
<evidence type="ECO:0000313" key="11">
    <source>
        <dbReference type="EMBL" id="KAF2846914.1"/>
    </source>
</evidence>
<dbReference type="GO" id="GO:0006629">
    <property type="term" value="P:lipid metabolic process"/>
    <property type="evidence" value="ECO:0007669"/>
    <property type="project" value="InterPro"/>
</dbReference>
<feature type="transmembrane region" description="Helical" evidence="9">
    <location>
        <begin position="41"/>
        <end position="60"/>
    </location>
</feature>
<keyword evidence="4" id="KW-0808">Transferase</keyword>
<dbReference type="InterPro" id="IPR032805">
    <property type="entry name" value="Wax_synthase_dom"/>
</dbReference>
<evidence type="ECO:0000256" key="6">
    <source>
        <dbReference type="ARBA" id="ARBA00022989"/>
    </source>
</evidence>
<keyword evidence="7 9" id="KW-0472">Membrane</keyword>
<feature type="transmembrane region" description="Helical" evidence="9">
    <location>
        <begin position="14"/>
        <end position="34"/>
    </location>
</feature>
<dbReference type="Pfam" id="PF13813">
    <property type="entry name" value="MBOAT_2"/>
    <property type="match status" value="1"/>
</dbReference>
<comment type="pathway">
    <text evidence="2">Secondary metabolite biosynthesis.</text>
</comment>
<feature type="compositionally biased region" description="Basic residues" evidence="8">
    <location>
        <begin position="150"/>
        <end position="159"/>
    </location>
</feature>
<evidence type="ECO:0000256" key="4">
    <source>
        <dbReference type="ARBA" id="ARBA00022679"/>
    </source>
</evidence>
<dbReference type="GO" id="GO:0016020">
    <property type="term" value="C:membrane"/>
    <property type="evidence" value="ECO:0007669"/>
    <property type="project" value="UniProtKB-SubCell"/>
</dbReference>
<evidence type="ECO:0000256" key="9">
    <source>
        <dbReference type="SAM" id="Phobius"/>
    </source>
</evidence>
<evidence type="ECO:0000256" key="5">
    <source>
        <dbReference type="ARBA" id="ARBA00022692"/>
    </source>
</evidence>
<gene>
    <name evidence="11" type="ORF">T440DRAFT_482170</name>
</gene>
<proteinExistence type="inferred from homology"/>
<organism evidence="11 12">
    <name type="scientific">Plenodomus tracheiphilus IPT5</name>
    <dbReference type="NCBI Taxonomy" id="1408161"/>
    <lineage>
        <taxon>Eukaryota</taxon>
        <taxon>Fungi</taxon>
        <taxon>Dikarya</taxon>
        <taxon>Ascomycota</taxon>
        <taxon>Pezizomycotina</taxon>
        <taxon>Dothideomycetes</taxon>
        <taxon>Pleosporomycetidae</taxon>
        <taxon>Pleosporales</taxon>
        <taxon>Pleosporineae</taxon>
        <taxon>Leptosphaeriaceae</taxon>
        <taxon>Plenodomus</taxon>
    </lineage>
</organism>
<evidence type="ECO:0000256" key="7">
    <source>
        <dbReference type="ARBA" id="ARBA00023136"/>
    </source>
</evidence>
<dbReference type="Proteomes" id="UP000799423">
    <property type="component" value="Unassembled WGS sequence"/>
</dbReference>
<dbReference type="OrthoDB" id="1077582at2759"/>
<name>A0A6A7AVU3_9PLEO</name>
<comment type="subcellular location">
    <subcellularLocation>
        <location evidence="1">Membrane</location>
        <topology evidence="1">Multi-pass membrane protein</topology>
    </subcellularLocation>
</comment>
<dbReference type="PANTHER" id="PTHR31595:SF57">
    <property type="entry name" value="OS04G0481900 PROTEIN"/>
    <property type="match status" value="1"/>
</dbReference>
<evidence type="ECO:0000256" key="8">
    <source>
        <dbReference type="SAM" id="MobiDB-lite"/>
    </source>
</evidence>
<dbReference type="GO" id="GO:0008374">
    <property type="term" value="F:O-acyltransferase activity"/>
    <property type="evidence" value="ECO:0007669"/>
    <property type="project" value="InterPro"/>
</dbReference>
<comment type="similarity">
    <text evidence="3">Belongs to the wax synthase family.</text>
</comment>
<accession>A0A6A7AVU3</accession>
<feature type="domain" description="Wax synthase" evidence="10">
    <location>
        <begin position="272"/>
        <end position="358"/>
    </location>
</feature>
<protein>
    <recommendedName>
        <fullName evidence="10">Wax synthase domain-containing protein</fullName>
    </recommendedName>
</protein>
<evidence type="ECO:0000256" key="1">
    <source>
        <dbReference type="ARBA" id="ARBA00004141"/>
    </source>
</evidence>
<evidence type="ECO:0000313" key="12">
    <source>
        <dbReference type="Proteomes" id="UP000799423"/>
    </source>
</evidence>